<keyword evidence="2" id="KW-1185">Reference proteome</keyword>
<dbReference type="GeneID" id="65129895"/>
<dbReference type="Proteomes" id="UP000593686">
    <property type="component" value="Genome"/>
</dbReference>
<reference evidence="1 2" key="1">
    <citation type="submission" date="2020-07" db="EMBL/GenBank/DDBJ databases">
        <title>Taxonomic proposal: Crassvirales, a new order of highly abundant and diverse bacterial viruses.</title>
        <authorList>
            <person name="Shkoporov A.N."/>
            <person name="Stockdale S.R."/>
            <person name="Guerin E."/>
            <person name="Ross R.P."/>
            <person name="Hill C."/>
        </authorList>
    </citation>
    <scope>NUCLEOTIDE SEQUENCE [LARGE SCALE GENOMIC DNA]</scope>
</reference>
<evidence type="ECO:0000313" key="2">
    <source>
        <dbReference type="Proteomes" id="UP000593686"/>
    </source>
</evidence>
<organism evidence="1 2">
    <name type="scientific">uncultured phage cr116_1</name>
    <dbReference type="NCBI Taxonomy" id="2772073"/>
    <lineage>
        <taxon>Viruses</taxon>
        <taxon>Duplodnaviria</taxon>
        <taxon>Heunggongvirae</taxon>
        <taxon>Uroviricota</taxon>
        <taxon>Caudoviricetes</taxon>
        <taxon>Crassvirales</taxon>
        <taxon>Steigviridae</taxon>
        <taxon>Asinivirinae</taxon>
        <taxon>Pamirivirus</taxon>
        <taxon>Pamirivirus faecium</taxon>
    </lineage>
</organism>
<dbReference type="KEGG" id="vg:65129895"/>
<sequence length="91" mass="10791">MEEKTLKDLIDEGVREIYIRSYGYIELSLLGNTWQPFGNKARYIRFVVEGYGDYTSRTFFFDDEEPALDDVFVLKEDKWVSQRDFDLACRG</sequence>
<accession>A0A7M1RY05</accession>
<evidence type="ECO:0000313" key="1">
    <source>
        <dbReference type="EMBL" id="QOR59333.1"/>
    </source>
</evidence>
<dbReference type="RefSeq" id="YP_010111491.1">
    <property type="nucleotide sequence ID" value="NC_055882.1"/>
</dbReference>
<name>A0A7M1RY05_9CAUD</name>
<proteinExistence type="predicted"/>
<protein>
    <submittedName>
        <fullName evidence="1">Uncharacterized protein</fullName>
    </submittedName>
</protein>
<dbReference type="EMBL" id="MT774389">
    <property type="protein sequence ID" value="QOR59333.1"/>
    <property type="molecule type" value="Genomic_DNA"/>
</dbReference>